<organism evidence="9 10">
    <name type="scientific">Camelina sativa</name>
    <name type="common">False flax</name>
    <name type="synonym">Myagrum sativum</name>
    <dbReference type="NCBI Taxonomy" id="90675"/>
    <lineage>
        <taxon>Eukaryota</taxon>
        <taxon>Viridiplantae</taxon>
        <taxon>Streptophyta</taxon>
        <taxon>Embryophyta</taxon>
        <taxon>Tracheophyta</taxon>
        <taxon>Spermatophyta</taxon>
        <taxon>Magnoliopsida</taxon>
        <taxon>eudicotyledons</taxon>
        <taxon>Gunneridae</taxon>
        <taxon>Pentapetalae</taxon>
        <taxon>rosids</taxon>
        <taxon>malvids</taxon>
        <taxon>Brassicales</taxon>
        <taxon>Brassicaceae</taxon>
        <taxon>Camelineae</taxon>
        <taxon>Camelina</taxon>
    </lineage>
</organism>
<evidence type="ECO:0000256" key="4">
    <source>
        <dbReference type="ARBA" id="ARBA00022989"/>
    </source>
</evidence>
<dbReference type="PANTHER" id="PTHR31113">
    <property type="entry name" value="UPF0496 PROTEIN 3-RELATED"/>
    <property type="match status" value="1"/>
</dbReference>
<reference evidence="9" key="1">
    <citation type="journal article" date="2014" name="Nat. Commun.">
        <title>The emerging biofuel crop Camelina sativa retains a highly undifferentiated hexaploid genome structure.</title>
        <authorList>
            <person name="Kagale S."/>
            <person name="Koh C."/>
            <person name="Nixon J."/>
            <person name="Bollina V."/>
            <person name="Clarke W.E."/>
            <person name="Tuteja R."/>
            <person name="Spillane C."/>
            <person name="Robinson S.J."/>
            <person name="Links M.G."/>
            <person name="Clarke C."/>
            <person name="Higgins E.E."/>
            <person name="Huebert T."/>
            <person name="Sharpe A.G."/>
            <person name="Parkin I.A."/>
        </authorList>
    </citation>
    <scope>NUCLEOTIDE SEQUENCE [LARGE SCALE GENOMIC DNA]</scope>
    <source>
        <strain evidence="9">cv. DH55</strain>
    </source>
</reference>
<dbReference type="GeneID" id="104751798"/>
<gene>
    <name evidence="10" type="primary">LOC104751798</name>
</gene>
<comment type="similarity">
    <text evidence="2">Belongs to the UPF0496 family.</text>
</comment>
<keyword evidence="5 8" id="KW-0472">Membrane</keyword>
<dbReference type="Pfam" id="PF05055">
    <property type="entry name" value="DUF677"/>
    <property type="match status" value="1"/>
</dbReference>
<evidence type="ECO:0000256" key="6">
    <source>
        <dbReference type="SAM" id="Coils"/>
    </source>
</evidence>
<proteinExistence type="inferred from homology"/>
<dbReference type="InterPro" id="IPR007749">
    <property type="entry name" value="DUF677"/>
</dbReference>
<comment type="subcellular location">
    <subcellularLocation>
        <location evidence="1">Membrane</location>
    </subcellularLocation>
</comment>
<keyword evidence="4 8" id="KW-1133">Transmembrane helix</keyword>
<feature type="coiled-coil region" evidence="6">
    <location>
        <begin position="184"/>
        <end position="211"/>
    </location>
</feature>
<dbReference type="Proteomes" id="UP000694864">
    <property type="component" value="Chromosome 2"/>
</dbReference>
<keyword evidence="9" id="KW-1185">Reference proteome</keyword>
<name>A0ABM0WJW7_CAMSA</name>
<sequence length="368" mass="41963">MKIRLCKSFLSRILRRRQPRSTVYPTPTMSFLSPPPTTTTTTTSTIGNTTTRGMIRSRSEDNVKKLGDCMDNMDEDVSKLFIEFEQTDLREDPEMFHLLNKYFSTSKSVSHICESLNTCLERAEKKDYNLIDEALSDFQEEQLSYGGLMEASFRKTFRDLRNLNDFDDPDLDYCEFLSKLHSCHEELAKTIVELEKTMKGIDKKLRRVRGRRAIVTAALLAPVIVAIFISKMVAGIFGLVPLDALSSFVAARWKRATEALKRQKTAMSSMERGTTVALKEVEKITKLVSRLESVEKSIRVAAESAVKKRYSMAVAMREVEEERKSLKLTVLELDKETRQCDGFAQFGRTVALEKITEFLSRGQKSLTK</sequence>
<feature type="region of interest" description="Disordered" evidence="7">
    <location>
        <begin position="24"/>
        <end position="44"/>
    </location>
</feature>
<protein>
    <submittedName>
        <fullName evidence="10">UPF0496 protein At3g57100-like</fullName>
    </submittedName>
</protein>
<evidence type="ECO:0000256" key="3">
    <source>
        <dbReference type="ARBA" id="ARBA00022692"/>
    </source>
</evidence>
<evidence type="ECO:0000256" key="8">
    <source>
        <dbReference type="SAM" id="Phobius"/>
    </source>
</evidence>
<evidence type="ECO:0000256" key="2">
    <source>
        <dbReference type="ARBA" id="ARBA00009074"/>
    </source>
</evidence>
<dbReference type="RefSeq" id="XP_010472135.1">
    <property type="nucleotide sequence ID" value="XM_010473833.1"/>
</dbReference>
<evidence type="ECO:0000256" key="7">
    <source>
        <dbReference type="SAM" id="MobiDB-lite"/>
    </source>
</evidence>
<keyword evidence="6" id="KW-0175">Coiled coil</keyword>
<reference evidence="10" key="2">
    <citation type="submission" date="2025-08" db="UniProtKB">
        <authorList>
            <consortium name="RefSeq"/>
        </authorList>
    </citation>
    <scope>IDENTIFICATION</scope>
    <source>
        <tissue evidence="10">Leaf</tissue>
    </source>
</reference>
<evidence type="ECO:0000256" key="5">
    <source>
        <dbReference type="ARBA" id="ARBA00023136"/>
    </source>
</evidence>
<evidence type="ECO:0000313" key="10">
    <source>
        <dbReference type="RefSeq" id="XP_010472135.1"/>
    </source>
</evidence>
<accession>A0ABM0WJW7</accession>
<dbReference type="PANTHER" id="PTHR31113:SF19">
    <property type="match status" value="1"/>
</dbReference>
<evidence type="ECO:0000256" key="1">
    <source>
        <dbReference type="ARBA" id="ARBA00004370"/>
    </source>
</evidence>
<feature type="transmembrane region" description="Helical" evidence="8">
    <location>
        <begin position="213"/>
        <end position="230"/>
    </location>
</feature>
<evidence type="ECO:0000313" key="9">
    <source>
        <dbReference type="Proteomes" id="UP000694864"/>
    </source>
</evidence>
<feature type="compositionally biased region" description="Low complexity" evidence="7">
    <location>
        <begin position="25"/>
        <end position="44"/>
    </location>
</feature>
<keyword evidence="3 8" id="KW-0812">Transmembrane</keyword>